<evidence type="ECO:0000313" key="1">
    <source>
        <dbReference type="EMBL" id="MBM7416347.1"/>
    </source>
</evidence>
<dbReference type="RefSeq" id="WP_204869173.1">
    <property type="nucleotide sequence ID" value="NZ_JAFBBK010000001.1"/>
</dbReference>
<name>A0ABS2KWQ7_9NOCA</name>
<comment type="caution">
    <text evidence="1">The sequence shown here is derived from an EMBL/GenBank/DDBJ whole genome shotgun (WGS) entry which is preliminary data.</text>
</comment>
<proteinExistence type="predicted"/>
<reference evidence="1 2" key="1">
    <citation type="submission" date="2021-01" db="EMBL/GenBank/DDBJ databases">
        <title>Genomics of switchgrass bacterial isolates.</title>
        <authorList>
            <person name="Shade A."/>
        </authorList>
    </citation>
    <scope>NUCLEOTIDE SEQUENCE [LARGE SCALE GENOMIC DNA]</scope>
    <source>
        <strain evidence="1 2">PvP111</strain>
    </source>
</reference>
<accession>A0ABS2KWQ7</accession>
<sequence>MALDTADEPDDPVLSRAAQELRDEEVPSWVEASTAILTALRATARRTRALDASHPGFVDGDSLRVGDHLVLLSIARALSELPCAVKGIDLEVDGRRCTGVSLDIAVTYGQDMAALAVTLTGRTADAVNTTLGTTLTAEDVAVHVVDVLLP</sequence>
<evidence type="ECO:0008006" key="3">
    <source>
        <dbReference type="Google" id="ProtNLM"/>
    </source>
</evidence>
<keyword evidence="2" id="KW-1185">Reference proteome</keyword>
<gene>
    <name evidence="1" type="ORF">JOE42_003080</name>
</gene>
<dbReference type="Proteomes" id="UP000703038">
    <property type="component" value="Unassembled WGS sequence"/>
</dbReference>
<protein>
    <recommendedName>
        <fullName evidence="3">Asp23/Gls24 family envelope stress response protein</fullName>
    </recommendedName>
</protein>
<organism evidence="1 2">
    <name type="scientific">Rhodococcoides corynebacterioides</name>
    <dbReference type="NCBI Taxonomy" id="53972"/>
    <lineage>
        <taxon>Bacteria</taxon>
        <taxon>Bacillati</taxon>
        <taxon>Actinomycetota</taxon>
        <taxon>Actinomycetes</taxon>
        <taxon>Mycobacteriales</taxon>
        <taxon>Nocardiaceae</taxon>
        <taxon>Rhodococcoides</taxon>
    </lineage>
</organism>
<dbReference type="EMBL" id="JAFBBK010000001">
    <property type="protein sequence ID" value="MBM7416347.1"/>
    <property type="molecule type" value="Genomic_DNA"/>
</dbReference>
<evidence type="ECO:0000313" key="2">
    <source>
        <dbReference type="Proteomes" id="UP000703038"/>
    </source>
</evidence>